<reference evidence="1 2" key="1">
    <citation type="submission" date="2019-12" db="EMBL/GenBank/DDBJ databases">
        <title>Chromosome-level assembly of the Caenorhabditis remanei genome.</title>
        <authorList>
            <person name="Teterina A.A."/>
            <person name="Willis J.H."/>
            <person name="Phillips P.C."/>
        </authorList>
    </citation>
    <scope>NUCLEOTIDE SEQUENCE [LARGE SCALE GENOMIC DNA]</scope>
    <source>
        <strain evidence="1 2">PX506</strain>
        <tissue evidence="1">Whole organism</tissue>
    </source>
</reference>
<comment type="caution">
    <text evidence="1">The sequence shown here is derived from an EMBL/GenBank/DDBJ whole genome shotgun (WGS) entry which is preliminary data.</text>
</comment>
<dbReference type="CTD" id="78775803"/>
<evidence type="ECO:0000313" key="2">
    <source>
        <dbReference type="Proteomes" id="UP000483820"/>
    </source>
</evidence>
<evidence type="ECO:0000313" key="1">
    <source>
        <dbReference type="EMBL" id="KAF1757297.1"/>
    </source>
</evidence>
<protein>
    <submittedName>
        <fullName evidence="1">Uncharacterized protein</fullName>
    </submittedName>
</protein>
<dbReference type="GeneID" id="78775803"/>
<organism evidence="1 2">
    <name type="scientific">Caenorhabditis remanei</name>
    <name type="common">Caenorhabditis vulgaris</name>
    <dbReference type="NCBI Taxonomy" id="31234"/>
    <lineage>
        <taxon>Eukaryota</taxon>
        <taxon>Metazoa</taxon>
        <taxon>Ecdysozoa</taxon>
        <taxon>Nematoda</taxon>
        <taxon>Chromadorea</taxon>
        <taxon>Rhabditida</taxon>
        <taxon>Rhabditina</taxon>
        <taxon>Rhabditomorpha</taxon>
        <taxon>Rhabditoidea</taxon>
        <taxon>Rhabditidae</taxon>
        <taxon>Peloderinae</taxon>
        <taxon>Caenorhabditis</taxon>
    </lineage>
</organism>
<name>A0A6A5GQ25_CAERE</name>
<dbReference type="KEGG" id="crq:GCK72_013752"/>
<sequence>MQIGQVEQSEVEGNQKHGAVEVFFITSGGSVQTMAYDVPPTCRWFTDNSPTLECAHQFELNLESFSAEHCCCLVNDEPEEVPRVKRNTMKSRTPRIIANRRFGYLRIIRILLSKSIFSIRRKTVRHVIEALIVE</sequence>
<dbReference type="AlphaFoldDB" id="A0A6A5GQ25"/>
<dbReference type="RefSeq" id="XP_053584741.1">
    <property type="nucleotide sequence ID" value="XM_053729969.1"/>
</dbReference>
<dbReference type="EMBL" id="WUAV01000004">
    <property type="protein sequence ID" value="KAF1757297.1"/>
    <property type="molecule type" value="Genomic_DNA"/>
</dbReference>
<proteinExistence type="predicted"/>
<gene>
    <name evidence="1" type="ORF">GCK72_013752</name>
</gene>
<dbReference type="Proteomes" id="UP000483820">
    <property type="component" value="Chromosome IV"/>
</dbReference>
<accession>A0A6A5GQ25</accession>